<feature type="domain" description="Kinesin motor" evidence="8">
    <location>
        <begin position="7"/>
        <end position="349"/>
    </location>
</feature>
<dbReference type="Gene3D" id="3.40.850.10">
    <property type="entry name" value="Kinesin motor domain"/>
    <property type="match status" value="1"/>
</dbReference>
<dbReference type="InterPro" id="IPR036961">
    <property type="entry name" value="Kinesin_motor_dom_sf"/>
</dbReference>
<keyword evidence="4 5" id="KW-0505">Motor protein</keyword>
<dbReference type="PANTHER" id="PTHR47968">
    <property type="entry name" value="CENTROMERE PROTEIN E"/>
    <property type="match status" value="1"/>
</dbReference>
<sequence>MESASGRVQVWARVRPPIEQDHGPCHAVDCIDKTVRVRNDVDTVERMLAGQAETSPSEPREFAFDGVFGESSAQRDVFMQIGLPVLREALRGINGTILAYGQTGSGKTHSLLHQSAKGEEAGLLPRLVASLFLMISQDVANVYDVEAAAVQVYNEQVDDLLNPDHQNGQGNNLNVRDGGIVTGLNWIRCMKPDEMLEAFTRARANVVYAETKMNKASSRSHAIFQLRISKRERVFEAAKTGQKVECTIARLNVVDLAGSERVKKSGSEGMRFQEATNINRSLLAFGNVVSALAARKSHVPLRDSKLTRILDGSIGGNCRTCLLVCVNSAFEHVGETLNTLEFASRAMRVEVDAKVNTALVEVSAKNLLADLNPEAHEFGKKVMADKKEIEALRKQSAEAAEQAKKEAEKREKAVQEAEGHVKKLQQAAHSQECRPGEALVLRWQLRFSEDLAPGAQLQLRNGQAR</sequence>
<comment type="similarity">
    <text evidence="5 6">Belongs to the TRAFAC class myosin-kinesin ATPase superfamily. Kinesin family.</text>
</comment>
<dbReference type="InterPro" id="IPR027640">
    <property type="entry name" value="Kinesin-like_fam"/>
</dbReference>
<evidence type="ECO:0000256" key="2">
    <source>
        <dbReference type="ARBA" id="ARBA00022840"/>
    </source>
</evidence>
<dbReference type="Pfam" id="PF00225">
    <property type="entry name" value="Kinesin"/>
    <property type="match status" value="1"/>
</dbReference>
<evidence type="ECO:0000256" key="6">
    <source>
        <dbReference type="RuleBase" id="RU000394"/>
    </source>
</evidence>
<keyword evidence="6" id="KW-0493">Microtubule</keyword>
<keyword evidence="2 5" id="KW-0067">ATP-binding</keyword>
<keyword evidence="3" id="KW-0175">Coiled coil</keyword>
<accession>A0ABP0IBX2</accession>
<feature type="compositionally biased region" description="Basic and acidic residues" evidence="7">
    <location>
        <begin position="400"/>
        <end position="421"/>
    </location>
</feature>
<protein>
    <recommendedName>
        <fullName evidence="6">Kinesin-like protein</fullName>
    </recommendedName>
</protein>
<comment type="caution">
    <text evidence="9">The sequence shown here is derived from an EMBL/GenBank/DDBJ whole genome shotgun (WGS) entry which is preliminary data.</text>
</comment>
<dbReference type="InterPro" id="IPR027417">
    <property type="entry name" value="P-loop_NTPase"/>
</dbReference>
<reference evidence="9 10" key="1">
    <citation type="submission" date="2024-02" db="EMBL/GenBank/DDBJ databases">
        <authorList>
            <person name="Chen Y."/>
            <person name="Shah S."/>
            <person name="Dougan E. K."/>
            <person name="Thang M."/>
            <person name="Chan C."/>
        </authorList>
    </citation>
    <scope>NUCLEOTIDE SEQUENCE [LARGE SCALE GENOMIC DNA]</scope>
</reference>
<name>A0ABP0IBX2_9DINO</name>
<gene>
    <name evidence="9" type="ORF">CCMP2556_LOCUS5924</name>
</gene>
<keyword evidence="10" id="KW-1185">Reference proteome</keyword>
<evidence type="ECO:0000256" key="4">
    <source>
        <dbReference type="ARBA" id="ARBA00023175"/>
    </source>
</evidence>
<evidence type="ECO:0000256" key="5">
    <source>
        <dbReference type="PROSITE-ProRule" id="PRU00283"/>
    </source>
</evidence>
<dbReference type="PROSITE" id="PS00411">
    <property type="entry name" value="KINESIN_MOTOR_1"/>
    <property type="match status" value="1"/>
</dbReference>
<evidence type="ECO:0000256" key="3">
    <source>
        <dbReference type="ARBA" id="ARBA00023054"/>
    </source>
</evidence>
<dbReference type="CDD" id="cd00106">
    <property type="entry name" value="KISc"/>
    <property type="match status" value="1"/>
</dbReference>
<evidence type="ECO:0000313" key="9">
    <source>
        <dbReference type="EMBL" id="CAK9000079.1"/>
    </source>
</evidence>
<dbReference type="InterPro" id="IPR019821">
    <property type="entry name" value="Kinesin_motor_CS"/>
</dbReference>
<dbReference type="SMART" id="SM00129">
    <property type="entry name" value="KISc"/>
    <property type="match status" value="1"/>
</dbReference>
<evidence type="ECO:0000256" key="7">
    <source>
        <dbReference type="SAM" id="MobiDB-lite"/>
    </source>
</evidence>
<dbReference type="SUPFAM" id="SSF52540">
    <property type="entry name" value="P-loop containing nucleoside triphosphate hydrolases"/>
    <property type="match status" value="1"/>
</dbReference>
<evidence type="ECO:0000259" key="8">
    <source>
        <dbReference type="PROSITE" id="PS50067"/>
    </source>
</evidence>
<dbReference type="PROSITE" id="PS50067">
    <property type="entry name" value="KINESIN_MOTOR_2"/>
    <property type="match status" value="1"/>
</dbReference>
<organism evidence="9 10">
    <name type="scientific">Durusdinium trenchii</name>
    <dbReference type="NCBI Taxonomy" id="1381693"/>
    <lineage>
        <taxon>Eukaryota</taxon>
        <taxon>Sar</taxon>
        <taxon>Alveolata</taxon>
        <taxon>Dinophyceae</taxon>
        <taxon>Suessiales</taxon>
        <taxon>Symbiodiniaceae</taxon>
        <taxon>Durusdinium</taxon>
    </lineage>
</organism>
<dbReference type="PRINTS" id="PR00380">
    <property type="entry name" value="KINESINHEAVY"/>
</dbReference>
<evidence type="ECO:0000313" key="10">
    <source>
        <dbReference type="Proteomes" id="UP001642484"/>
    </source>
</evidence>
<evidence type="ECO:0000256" key="1">
    <source>
        <dbReference type="ARBA" id="ARBA00022741"/>
    </source>
</evidence>
<keyword evidence="1 5" id="KW-0547">Nucleotide-binding</keyword>
<dbReference type="EMBL" id="CAXAMN010002536">
    <property type="protein sequence ID" value="CAK9000079.1"/>
    <property type="molecule type" value="Genomic_DNA"/>
</dbReference>
<dbReference type="PANTHER" id="PTHR47968:SF75">
    <property type="entry name" value="CENTROMERE-ASSOCIATED PROTEIN E"/>
    <property type="match status" value="1"/>
</dbReference>
<feature type="region of interest" description="Disordered" evidence="7">
    <location>
        <begin position="400"/>
        <end position="430"/>
    </location>
</feature>
<feature type="binding site" evidence="5">
    <location>
        <begin position="101"/>
        <end position="108"/>
    </location>
    <ligand>
        <name>ATP</name>
        <dbReference type="ChEBI" id="CHEBI:30616"/>
    </ligand>
</feature>
<proteinExistence type="inferred from homology"/>
<dbReference type="InterPro" id="IPR001752">
    <property type="entry name" value="Kinesin_motor_dom"/>
</dbReference>
<dbReference type="Proteomes" id="UP001642484">
    <property type="component" value="Unassembled WGS sequence"/>
</dbReference>